<comment type="caution">
    <text evidence="3">The sequence shown here is derived from an EMBL/GenBank/DDBJ whole genome shotgun (WGS) entry which is preliminary data.</text>
</comment>
<keyword evidence="2" id="KW-0472">Membrane</keyword>
<evidence type="ECO:0000256" key="1">
    <source>
        <dbReference type="SAM" id="MobiDB-lite"/>
    </source>
</evidence>
<keyword evidence="2" id="KW-1133">Transmembrane helix</keyword>
<organism evidence="3 4">
    <name type="scientific">Aldrovandia affinis</name>
    <dbReference type="NCBI Taxonomy" id="143900"/>
    <lineage>
        <taxon>Eukaryota</taxon>
        <taxon>Metazoa</taxon>
        <taxon>Chordata</taxon>
        <taxon>Craniata</taxon>
        <taxon>Vertebrata</taxon>
        <taxon>Euteleostomi</taxon>
        <taxon>Actinopterygii</taxon>
        <taxon>Neopterygii</taxon>
        <taxon>Teleostei</taxon>
        <taxon>Notacanthiformes</taxon>
        <taxon>Halosauridae</taxon>
        <taxon>Aldrovandia</taxon>
    </lineage>
</organism>
<gene>
    <name evidence="3" type="ORF">AAFF_G00263680</name>
</gene>
<feature type="compositionally biased region" description="Basic and acidic residues" evidence="1">
    <location>
        <begin position="135"/>
        <end position="158"/>
    </location>
</feature>
<reference evidence="3" key="1">
    <citation type="journal article" date="2023" name="Science">
        <title>Genome structures resolve the early diversification of teleost fishes.</title>
        <authorList>
            <person name="Parey E."/>
            <person name="Louis A."/>
            <person name="Montfort J."/>
            <person name="Bouchez O."/>
            <person name="Roques C."/>
            <person name="Iampietro C."/>
            <person name="Lluch J."/>
            <person name="Castinel A."/>
            <person name="Donnadieu C."/>
            <person name="Desvignes T."/>
            <person name="Floi Bucao C."/>
            <person name="Jouanno E."/>
            <person name="Wen M."/>
            <person name="Mejri S."/>
            <person name="Dirks R."/>
            <person name="Jansen H."/>
            <person name="Henkel C."/>
            <person name="Chen W.J."/>
            <person name="Zahm M."/>
            <person name="Cabau C."/>
            <person name="Klopp C."/>
            <person name="Thompson A.W."/>
            <person name="Robinson-Rechavi M."/>
            <person name="Braasch I."/>
            <person name="Lecointre G."/>
            <person name="Bobe J."/>
            <person name="Postlethwait J.H."/>
            <person name="Berthelot C."/>
            <person name="Roest Crollius H."/>
            <person name="Guiguen Y."/>
        </authorList>
    </citation>
    <scope>NUCLEOTIDE SEQUENCE</scope>
    <source>
        <strain evidence="3">NC1722</strain>
    </source>
</reference>
<proteinExistence type="predicted"/>
<accession>A0AAD7SSS3</accession>
<feature type="transmembrane region" description="Helical" evidence="2">
    <location>
        <begin position="12"/>
        <end position="34"/>
    </location>
</feature>
<evidence type="ECO:0000256" key="2">
    <source>
        <dbReference type="SAM" id="Phobius"/>
    </source>
</evidence>
<sequence length="225" mass="24495">MRFGVGRAELVFLTSGAVGTVCVLLPVPHISVLIRPRIRAACSINDFKRSPRSNLRGTITDLLIRNFKTLLSSDLLKSRREAVPPSTRNGAVDRTSHKAVCTTSGDSHDPFAHLFRRGPRGPPPSLTSRPIRAVEGPHREEITRRLSGKAAERHESERVQSNFLPCFPSRAHARPPAPGQVTQGPGVTPQRPLHPASDTAAPGREEPAPLNIHRHSSPTLRVSTA</sequence>
<keyword evidence="2" id="KW-0812">Transmembrane</keyword>
<evidence type="ECO:0000313" key="4">
    <source>
        <dbReference type="Proteomes" id="UP001221898"/>
    </source>
</evidence>
<dbReference type="EMBL" id="JAINUG010000036">
    <property type="protein sequence ID" value="KAJ8408140.1"/>
    <property type="molecule type" value="Genomic_DNA"/>
</dbReference>
<protein>
    <submittedName>
        <fullName evidence="3">Uncharacterized protein</fullName>
    </submittedName>
</protein>
<keyword evidence="4" id="KW-1185">Reference proteome</keyword>
<name>A0AAD7SSS3_9TELE</name>
<evidence type="ECO:0000313" key="3">
    <source>
        <dbReference type="EMBL" id="KAJ8408140.1"/>
    </source>
</evidence>
<dbReference type="AlphaFoldDB" id="A0AAD7SSS3"/>
<dbReference type="Proteomes" id="UP001221898">
    <property type="component" value="Unassembled WGS sequence"/>
</dbReference>
<feature type="region of interest" description="Disordered" evidence="1">
    <location>
        <begin position="81"/>
        <end position="225"/>
    </location>
</feature>